<dbReference type="EMBL" id="FOGT01000016">
    <property type="protein sequence ID" value="SES31669.1"/>
    <property type="molecule type" value="Genomic_DNA"/>
</dbReference>
<feature type="modified residue" description="N6-(pyridoxal phosphate)lysine" evidence="8 9">
    <location>
        <position position="302"/>
    </location>
</feature>
<dbReference type="HAMAP" id="MF_00423">
    <property type="entry name" value="SelA"/>
    <property type="match status" value="1"/>
</dbReference>
<evidence type="ECO:0000256" key="3">
    <source>
        <dbReference type="ARBA" id="ARBA00022679"/>
    </source>
</evidence>
<comment type="similarity">
    <text evidence="7 8">Belongs to the SelA family.</text>
</comment>
<dbReference type="SUPFAM" id="SSF53383">
    <property type="entry name" value="PLP-dependent transferases"/>
    <property type="match status" value="1"/>
</dbReference>
<evidence type="ECO:0000256" key="5">
    <source>
        <dbReference type="ARBA" id="ARBA00022917"/>
    </source>
</evidence>
<comment type="function">
    <text evidence="8">Converts seryl-tRNA(Sec) to selenocysteinyl-tRNA(Sec) required for selenoprotein biosynthesis.</text>
</comment>
<dbReference type="EC" id="2.9.1.1" evidence="8"/>
<name>A0A1H9WCY8_9BACI</name>
<keyword evidence="4 8" id="KW-0663">Pyridoxal phosphate</keyword>
<dbReference type="GO" id="GO:0001514">
    <property type="term" value="P:selenocysteine incorporation"/>
    <property type="evidence" value="ECO:0007669"/>
    <property type="project" value="UniProtKB-UniRule"/>
</dbReference>
<dbReference type="Proteomes" id="UP000198571">
    <property type="component" value="Unassembled WGS sequence"/>
</dbReference>
<dbReference type="UniPathway" id="UPA00906">
    <property type="reaction ID" value="UER00896"/>
</dbReference>
<evidence type="ECO:0000256" key="2">
    <source>
        <dbReference type="ARBA" id="ARBA00022490"/>
    </source>
</evidence>
<evidence type="ECO:0000256" key="7">
    <source>
        <dbReference type="ARBA" id="ARBA00044507"/>
    </source>
</evidence>
<sequence>MNPYQLLPPVHEVLVSPEAQELIDIWQVPGKLFKDWVQEEVDYERELIAEKKTSDDSLTRPQLTSQILKRLTRRCRDFSPYNLRHVVNATGTVLHTNLGRARLSERAAAQVVKSATHYSNLEYDLESGRRGSRHSIIQDMLAKASGTEAAMVVNNNAAAVYFILRAFAQGAEVIVSRGELVEIGGSFRVSTIMEESGAKLIEVGTTNKTHPSDYEEALSDKTAMIMKVHTSNFKTVGFTEEVPAKELKRIVSSSASEDAPIVYEDLGSGSLYPFKNEGIGDEPLVKQALKDGADLISFSGDKLLGGPQAGVIAGRKALIDKLKKHPLARVLRVDKMTLAALEATLFDYVYPENELNDNPTVRDILKSREQIRETVQHTFNELQGSLHSVSLSVEEETSKVGGGTMPLEELPTCGIALTKEGMSANACERFFRKGDIPVICRVSEDRLFMDFRTLDKEDLLVVKNKILALDNVNGEG</sequence>
<organism evidence="10 11">
    <name type="scientific">Salipaludibacillus aurantiacus</name>
    <dbReference type="NCBI Taxonomy" id="1601833"/>
    <lineage>
        <taxon>Bacteria</taxon>
        <taxon>Bacillati</taxon>
        <taxon>Bacillota</taxon>
        <taxon>Bacilli</taxon>
        <taxon>Bacillales</taxon>
        <taxon>Bacillaceae</taxon>
    </lineage>
</organism>
<dbReference type="InterPro" id="IPR018319">
    <property type="entry name" value="SelA-like"/>
</dbReference>
<proteinExistence type="inferred from homology"/>
<dbReference type="InterPro" id="IPR015424">
    <property type="entry name" value="PyrdxlP-dep_Trfase"/>
</dbReference>
<dbReference type="GO" id="GO:0001717">
    <property type="term" value="P:conversion of seryl-tRNAsec to selenocys-tRNAsec"/>
    <property type="evidence" value="ECO:0007669"/>
    <property type="project" value="UniProtKB-UniRule"/>
</dbReference>
<keyword evidence="6 8" id="KW-0711">Selenium</keyword>
<dbReference type="InterPro" id="IPR015421">
    <property type="entry name" value="PyrdxlP-dep_Trfase_major"/>
</dbReference>
<dbReference type="Gene3D" id="3.90.1150.180">
    <property type="match status" value="1"/>
</dbReference>
<evidence type="ECO:0000256" key="9">
    <source>
        <dbReference type="PIRSR" id="PIRSR618319-50"/>
    </source>
</evidence>
<evidence type="ECO:0000256" key="4">
    <source>
        <dbReference type="ARBA" id="ARBA00022898"/>
    </source>
</evidence>
<protein>
    <recommendedName>
        <fullName evidence="8">L-seryl-tRNA(Sec) selenium transferase</fullName>
        <ecNumber evidence="8">2.9.1.1</ecNumber>
    </recommendedName>
    <alternativeName>
        <fullName evidence="8">Selenocysteine synthase</fullName>
        <shortName evidence="8">Sec synthase</shortName>
    </alternativeName>
    <alternativeName>
        <fullName evidence="8">Selenocysteinyl-tRNA(Sec) synthase</fullName>
    </alternativeName>
</protein>
<dbReference type="RefSeq" id="WP_093054526.1">
    <property type="nucleotide sequence ID" value="NZ_FOGT01000016.1"/>
</dbReference>
<keyword evidence="2 8" id="KW-0963">Cytoplasm</keyword>
<evidence type="ECO:0000256" key="6">
    <source>
        <dbReference type="ARBA" id="ARBA00023266"/>
    </source>
</evidence>
<comment type="subcellular location">
    <subcellularLocation>
        <location evidence="8">Cytoplasm</location>
    </subcellularLocation>
</comment>
<dbReference type="Pfam" id="PF03841">
    <property type="entry name" value="SelA"/>
    <property type="match status" value="1"/>
</dbReference>
<evidence type="ECO:0000313" key="11">
    <source>
        <dbReference type="Proteomes" id="UP000198571"/>
    </source>
</evidence>
<comment type="pathway">
    <text evidence="8">Aminoacyl-tRNA biosynthesis; selenocysteinyl-tRNA(Sec) biosynthesis; selenocysteinyl-tRNA(Sec) from L-seryl-tRNA(Sec) (bacterial route): step 1/1.</text>
</comment>
<dbReference type="PANTHER" id="PTHR32328">
    <property type="entry name" value="L-SERYL-TRNA(SEC) SELENIUM TRANSFERASE"/>
    <property type="match status" value="1"/>
</dbReference>
<evidence type="ECO:0000256" key="8">
    <source>
        <dbReference type="HAMAP-Rule" id="MF_00423"/>
    </source>
</evidence>
<dbReference type="Gene3D" id="3.40.640.10">
    <property type="entry name" value="Type I PLP-dependent aspartate aminotransferase-like (Major domain)"/>
    <property type="match status" value="1"/>
</dbReference>
<reference evidence="11" key="1">
    <citation type="submission" date="2016-10" db="EMBL/GenBank/DDBJ databases">
        <authorList>
            <person name="Varghese N."/>
            <person name="Submissions S."/>
        </authorList>
    </citation>
    <scope>NUCLEOTIDE SEQUENCE [LARGE SCALE GENOMIC DNA]</scope>
    <source>
        <strain evidence="11">S9</strain>
    </source>
</reference>
<dbReference type="InterPro" id="IPR004534">
    <property type="entry name" value="SelA_trans"/>
</dbReference>
<evidence type="ECO:0000256" key="1">
    <source>
        <dbReference type="ARBA" id="ARBA00001933"/>
    </source>
</evidence>
<dbReference type="GO" id="GO:0004125">
    <property type="term" value="F:L-seryl-tRNA(Sec) selenium transferase activity"/>
    <property type="evidence" value="ECO:0007669"/>
    <property type="project" value="UniProtKB-UniRule"/>
</dbReference>
<gene>
    <name evidence="8" type="primary">selA</name>
    <name evidence="10" type="ORF">SAMN05518684_11627</name>
</gene>
<dbReference type="NCBIfam" id="TIGR00474">
    <property type="entry name" value="selA"/>
    <property type="match status" value="1"/>
</dbReference>
<dbReference type="PANTHER" id="PTHR32328:SF0">
    <property type="entry name" value="L-SERYL-TRNA(SEC) SELENIUM TRANSFERASE"/>
    <property type="match status" value="1"/>
</dbReference>
<dbReference type="GO" id="GO:0005737">
    <property type="term" value="C:cytoplasm"/>
    <property type="evidence" value="ECO:0007669"/>
    <property type="project" value="UniProtKB-SubCell"/>
</dbReference>
<comment type="cofactor">
    <cofactor evidence="1 8 9">
        <name>pyridoxal 5'-phosphate</name>
        <dbReference type="ChEBI" id="CHEBI:597326"/>
    </cofactor>
</comment>
<evidence type="ECO:0000313" key="10">
    <source>
        <dbReference type="EMBL" id="SES31669.1"/>
    </source>
</evidence>
<keyword evidence="11" id="KW-1185">Reference proteome</keyword>
<accession>A0A1H9WCY8</accession>
<dbReference type="AlphaFoldDB" id="A0A1H9WCY8"/>
<keyword evidence="3 8" id="KW-0808">Transferase</keyword>
<dbReference type="OrthoDB" id="9787096at2"/>
<keyword evidence="5 8" id="KW-0648">Protein biosynthesis</keyword>
<dbReference type="STRING" id="1601833.SAMN05518684_11627"/>
<comment type="catalytic activity">
    <reaction evidence="8">
        <text>L-seryl-tRNA(Sec) + selenophosphate + H(+) = L-selenocysteinyl-tRNA(Sec) + phosphate</text>
        <dbReference type="Rhea" id="RHEA:22728"/>
        <dbReference type="Rhea" id="RHEA-COMP:9742"/>
        <dbReference type="Rhea" id="RHEA-COMP:9743"/>
        <dbReference type="ChEBI" id="CHEBI:15378"/>
        <dbReference type="ChEBI" id="CHEBI:16144"/>
        <dbReference type="ChEBI" id="CHEBI:43474"/>
        <dbReference type="ChEBI" id="CHEBI:78533"/>
        <dbReference type="ChEBI" id="CHEBI:78573"/>
        <dbReference type="EC" id="2.9.1.1"/>
    </reaction>
</comment>